<accession>A0A2K8KRI9</accession>
<dbReference type="AlphaFoldDB" id="A0A2K8KRI9"/>
<dbReference type="OrthoDB" id="5735634at2"/>
<evidence type="ECO:0000313" key="2">
    <source>
        <dbReference type="Proteomes" id="UP000229757"/>
    </source>
</evidence>
<proteinExistence type="predicted"/>
<organism evidence="1 2">
    <name type="scientific">Reinekea forsetii</name>
    <dbReference type="NCBI Taxonomy" id="1336806"/>
    <lineage>
        <taxon>Bacteria</taxon>
        <taxon>Pseudomonadati</taxon>
        <taxon>Pseudomonadota</taxon>
        <taxon>Gammaproteobacteria</taxon>
        <taxon>Oceanospirillales</taxon>
        <taxon>Saccharospirillaceae</taxon>
        <taxon>Reinekea</taxon>
    </lineage>
</organism>
<dbReference type="Proteomes" id="UP000229757">
    <property type="component" value="Chromosome"/>
</dbReference>
<name>A0A2K8KRI9_9GAMM</name>
<gene>
    <name evidence="1" type="ORF">REIFOR_01554</name>
</gene>
<keyword evidence="2" id="KW-1185">Reference proteome</keyword>
<protein>
    <submittedName>
        <fullName evidence="1">Uncharacterized protein</fullName>
    </submittedName>
</protein>
<dbReference type="RefSeq" id="WP_100257016.1">
    <property type="nucleotide sequence ID" value="NZ_CP011797.1"/>
</dbReference>
<reference evidence="1 2" key="1">
    <citation type="journal article" date="2017" name="Environ. Microbiol.">
        <title>Genomic and physiological analyses of 'Reinekea forsetii' reveal a versatile opportunistic lifestyle during spring algae blooms.</title>
        <authorList>
            <person name="Avci B."/>
            <person name="Hahnke R.L."/>
            <person name="Chafee M."/>
            <person name="Fischer T."/>
            <person name="Gruber-Vodicka H."/>
            <person name="Tegetmeyer H.E."/>
            <person name="Harder J."/>
            <person name="Fuchs B.M."/>
            <person name="Amann R.I."/>
            <person name="Teeling H."/>
        </authorList>
    </citation>
    <scope>NUCLEOTIDE SEQUENCE [LARGE SCALE GENOMIC DNA]</scope>
    <source>
        <strain evidence="1 2">Hel1_31_D35</strain>
    </source>
</reference>
<sequence length="170" mass="18784">MAIWLPILAVLLLVGSFMWLKPSPRDQFLAKLRSRALAQGFSLGSLRVPDTSAHGRVNQRFQIVTLYQLPVQLSASSEGHFTVLRTTGEAGAYLPDGWAWDQRDGLNESQYQHLKNILTALPVSIQLISLSAGSIGLSWDESDPELSFERLKRVLTDIAQVAQQRLVGSA</sequence>
<dbReference type="EMBL" id="CP011797">
    <property type="protein sequence ID" value="ATX76699.1"/>
    <property type="molecule type" value="Genomic_DNA"/>
</dbReference>
<evidence type="ECO:0000313" key="1">
    <source>
        <dbReference type="EMBL" id="ATX76699.1"/>
    </source>
</evidence>
<dbReference type="KEGG" id="rfo:REIFOR_01554"/>